<dbReference type="EMBL" id="LXQA010001969">
    <property type="protein sequence ID" value="MCH81173.1"/>
    <property type="molecule type" value="Genomic_DNA"/>
</dbReference>
<gene>
    <name evidence="2" type="ORF">A2U01_0001956</name>
</gene>
<protein>
    <recommendedName>
        <fullName evidence="1">DUF7745 domain-containing protein</fullName>
    </recommendedName>
</protein>
<reference evidence="2 3" key="1">
    <citation type="journal article" date="2018" name="Front. Plant Sci.">
        <title>Red Clover (Trifolium pratense) and Zigzag Clover (T. medium) - A Picture of Genomic Similarities and Differences.</title>
        <authorList>
            <person name="Dluhosova J."/>
            <person name="Istvanek J."/>
            <person name="Nedelnik J."/>
            <person name="Repkova J."/>
        </authorList>
    </citation>
    <scope>NUCLEOTIDE SEQUENCE [LARGE SCALE GENOMIC DNA]</scope>
    <source>
        <strain evidence="3">cv. 10/8</strain>
        <tissue evidence="2">Leaf</tissue>
    </source>
</reference>
<feature type="non-terminal residue" evidence="2">
    <location>
        <position position="1"/>
    </location>
</feature>
<dbReference type="Pfam" id="PF24924">
    <property type="entry name" value="DUF7745"/>
    <property type="match status" value="1"/>
</dbReference>
<organism evidence="2 3">
    <name type="scientific">Trifolium medium</name>
    <dbReference type="NCBI Taxonomy" id="97028"/>
    <lineage>
        <taxon>Eukaryota</taxon>
        <taxon>Viridiplantae</taxon>
        <taxon>Streptophyta</taxon>
        <taxon>Embryophyta</taxon>
        <taxon>Tracheophyta</taxon>
        <taxon>Spermatophyta</taxon>
        <taxon>Magnoliopsida</taxon>
        <taxon>eudicotyledons</taxon>
        <taxon>Gunneridae</taxon>
        <taxon>Pentapetalae</taxon>
        <taxon>rosids</taxon>
        <taxon>fabids</taxon>
        <taxon>Fabales</taxon>
        <taxon>Fabaceae</taxon>
        <taxon>Papilionoideae</taxon>
        <taxon>50 kb inversion clade</taxon>
        <taxon>NPAAA clade</taxon>
        <taxon>Hologalegina</taxon>
        <taxon>IRL clade</taxon>
        <taxon>Trifolieae</taxon>
        <taxon>Trifolium</taxon>
    </lineage>
</organism>
<dbReference type="PANTHER" id="PTHR48154">
    <property type="entry name" value="PROTEIN, PUTATIVE-RELATED"/>
    <property type="match status" value="1"/>
</dbReference>
<keyword evidence="3" id="KW-1185">Reference proteome</keyword>
<dbReference type="PANTHER" id="PTHR48154:SF1">
    <property type="entry name" value="PROTEIN, PUTATIVE-RELATED"/>
    <property type="match status" value="1"/>
</dbReference>
<dbReference type="InterPro" id="IPR056647">
    <property type="entry name" value="DUF7745"/>
</dbReference>
<dbReference type="Proteomes" id="UP000265520">
    <property type="component" value="Unassembled WGS sequence"/>
</dbReference>
<evidence type="ECO:0000259" key="1">
    <source>
        <dbReference type="Pfam" id="PF24924"/>
    </source>
</evidence>
<comment type="caution">
    <text evidence="2">The sequence shown here is derived from an EMBL/GenBank/DDBJ whole genome shotgun (WGS) entry which is preliminary data.</text>
</comment>
<sequence length="245" mass="27589">GQVSAHNAHSAPNVYGHYGLILDLLHVKIYTEALITLAQFYDAPDQGPYLGLGEKLTQDVVDEVLHLSVRDMAPCLETKGNTKGFSRKHDNVETILSCGEYRNVPLMGTKGCINYDLILALRQLGYTMEDKSDDGLLESFILREGFEDLPLFKKIRKAWGYVHKKEIGRKNCLAKPPYTQWVKERVKVIKLSFAVVVPARPLSPEPIVFLTIKTSELEFVLNIKVVVLYLSFPTYICASQSDTRS</sequence>
<dbReference type="AlphaFoldDB" id="A0A392M2D4"/>
<feature type="domain" description="DUF7745" evidence="1">
    <location>
        <begin position="87"/>
        <end position="187"/>
    </location>
</feature>
<proteinExistence type="predicted"/>
<evidence type="ECO:0000313" key="2">
    <source>
        <dbReference type="EMBL" id="MCH81173.1"/>
    </source>
</evidence>
<evidence type="ECO:0000313" key="3">
    <source>
        <dbReference type="Proteomes" id="UP000265520"/>
    </source>
</evidence>
<name>A0A392M2D4_9FABA</name>
<accession>A0A392M2D4</accession>